<comment type="caution">
    <text evidence="2">The sequence shown here is derived from an EMBL/GenBank/DDBJ whole genome shotgun (WGS) entry which is preliminary data.</text>
</comment>
<evidence type="ECO:0000313" key="2">
    <source>
        <dbReference type="EMBL" id="KAK6956245.1"/>
    </source>
</evidence>
<proteinExistence type="predicted"/>
<dbReference type="Proteomes" id="UP001369815">
    <property type="component" value="Unassembled WGS sequence"/>
</dbReference>
<feature type="compositionally biased region" description="Low complexity" evidence="1">
    <location>
        <begin position="153"/>
        <end position="166"/>
    </location>
</feature>
<evidence type="ECO:0000256" key="1">
    <source>
        <dbReference type="SAM" id="MobiDB-lite"/>
    </source>
</evidence>
<feature type="region of interest" description="Disordered" evidence="1">
    <location>
        <begin position="146"/>
        <end position="225"/>
    </location>
</feature>
<protein>
    <submittedName>
        <fullName evidence="2">Uncharacterized protein</fullName>
    </submittedName>
</protein>
<dbReference type="AlphaFoldDB" id="A0AAX6MUE4"/>
<gene>
    <name evidence="2" type="ORF">Daesc_001519</name>
</gene>
<keyword evidence="3" id="KW-1185">Reference proteome</keyword>
<evidence type="ECO:0000313" key="3">
    <source>
        <dbReference type="Proteomes" id="UP001369815"/>
    </source>
</evidence>
<dbReference type="EMBL" id="JBANMG010000002">
    <property type="protein sequence ID" value="KAK6956245.1"/>
    <property type="molecule type" value="Genomic_DNA"/>
</dbReference>
<accession>A0AAX6MUE4</accession>
<name>A0AAX6MUE4_9PEZI</name>
<organism evidence="2 3">
    <name type="scientific">Daldinia eschscholtzii</name>
    <dbReference type="NCBI Taxonomy" id="292717"/>
    <lineage>
        <taxon>Eukaryota</taxon>
        <taxon>Fungi</taxon>
        <taxon>Dikarya</taxon>
        <taxon>Ascomycota</taxon>
        <taxon>Pezizomycotina</taxon>
        <taxon>Sordariomycetes</taxon>
        <taxon>Xylariomycetidae</taxon>
        <taxon>Xylariales</taxon>
        <taxon>Hypoxylaceae</taxon>
        <taxon>Daldinia</taxon>
    </lineage>
</organism>
<feature type="compositionally biased region" description="Basic and acidic residues" evidence="1">
    <location>
        <begin position="185"/>
        <end position="214"/>
    </location>
</feature>
<feature type="compositionally biased region" description="Basic and acidic residues" evidence="1">
    <location>
        <begin position="39"/>
        <end position="67"/>
    </location>
</feature>
<feature type="region of interest" description="Disordered" evidence="1">
    <location>
        <begin position="1"/>
        <end position="134"/>
    </location>
</feature>
<sequence length="246" mass="26835">MSTTSNGAKRFELPALDFKFGSLTDGTDIPPPPPSPPSPKEEPQKEPPKEEVPKEVIPKEVIPKEEVPSPPKTPLPEEVEKKHETNGIANGHGTSPNKPELNTIPANIGVKRPAEDGPASPASHASSNRGSLRRLISRTLLNNAYDEQGSFLSPSTSRPPSRTASTIAEEKKSKRASGWFKRLRSHDTSKDTHKDTSKRASQVFDHHPIEEPKKPAGPPPPMIPELSALKAKVDTHLGDDLFKDFK</sequence>
<feature type="compositionally biased region" description="Pro residues" evidence="1">
    <location>
        <begin position="29"/>
        <end position="38"/>
    </location>
</feature>
<reference evidence="2 3" key="1">
    <citation type="journal article" date="2024" name="Front Chem Biol">
        <title>Unveiling the potential of Daldinia eschscholtzii MFLUCC 19-0629 through bioactivity and bioinformatics studies for enhanced sustainable agriculture production.</title>
        <authorList>
            <person name="Brooks S."/>
            <person name="Weaver J.A."/>
            <person name="Klomchit A."/>
            <person name="Alharthi S.A."/>
            <person name="Onlamun T."/>
            <person name="Nurani R."/>
            <person name="Vong T.K."/>
            <person name="Alberti F."/>
            <person name="Greco C."/>
        </authorList>
    </citation>
    <scope>NUCLEOTIDE SEQUENCE [LARGE SCALE GENOMIC DNA]</scope>
    <source>
        <strain evidence="2">MFLUCC 19-0629</strain>
    </source>
</reference>